<dbReference type="GO" id="GO:0009927">
    <property type="term" value="F:histidine phosphotransfer kinase activity"/>
    <property type="evidence" value="ECO:0007669"/>
    <property type="project" value="TreeGrafter"/>
</dbReference>
<dbReference type="InterPro" id="IPR008207">
    <property type="entry name" value="Sig_transdc_His_kin_Hpt_dom"/>
</dbReference>
<dbReference type="GO" id="GO:0000155">
    <property type="term" value="F:phosphorelay sensor kinase activity"/>
    <property type="evidence" value="ECO:0007669"/>
    <property type="project" value="InterPro"/>
</dbReference>
<dbReference type="KEGG" id="asim:FE240_00330"/>
<dbReference type="Proteomes" id="UP000594034">
    <property type="component" value="Chromosome"/>
</dbReference>
<dbReference type="Gene3D" id="1.10.287.130">
    <property type="match status" value="1"/>
</dbReference>
<dbReference type="SUPFAM" id="SSF55785">
    <property type="entry name" value="PYP-like sensor domain (PAS domain)"/>
    <property type="match status" value="1"/>
</dbReference>
<evidence type="ECO:0000256" key="17">
    <source>
        <dbReference type="SAM" id="SignalP"/>
    </source>
</evidence>
<dbReference type="RefSeq" id="WP_193002926.1">
    <property type="nucleotide sequence ID" value="NZ_CP040449.1"/>
</dbReference>
<reference evidence="23 24" key="1">
    <citation type="submission" date="2019-05" db="EMBL/GenBank/DDBJ databases">
        <title>OXA-830, a novel chromosomally encoded expanded-spectrum class D beta-lactamase in Aeromonas simiae.</title>
        <authorList>
            <person name="Zhou W."/>
            <person name="Chen Q."/>
        </authorList>
    </citation>
    <scope>NUCLEOTIDE SEQUENCE [LARGE SCALE GENOMIC DNA]</scope>
    <source>
        <strain evidence="23 24">A6</strain>
    </source>
</reference>
<keyword evidence="10" id="KW-0418">Kinase</keyword>
<dbReference type="NCBIfam" id="TIGR00229">
    <property type="entry name" value="sensory_box"/>
    <property type="match status" value="1"/>
</dbReference>
<keyword evidence="7" id="KW-0808">Transferase</keyword>
<evidence type="ECO:0000256" key="14">
    <source>
        <dbReference type="ARBA" id="ARBA00023136"/>
    </source>
</evidence>
<dbReference type="SMART" id="SM00387">
    <property type="entry name" value="HATPase_c"/>
    <property type="match status" value="1"/>
</dbReference>
<dbReference type="InterPro" id="IPR035965">
    <property type="entry name" value="PAS-like_dom_sf"/>
</dbReference>
<dbReference type="SMART" id="SM00448">
    <property type="entry name" value="REC"/>
    <property type="match status" value="1"/>
</dbReference>
<dbReference type="InterPro" id="IPR001638">
    <property type="entry name" value="Solute-binding_3/MltF_N"/>
</dbReference>
<evidence type="ECO:0000256" key="9">
    <source>
        <dbReference type="ARBA" id="ARBA00022729"/>
    </source>
</evidence>
<keyword evidence="4" id="KW-1003">Cell membrane</keyword>
<dbReference type="CDD" id="cd00082">
    <property type="entry name" value="HisKA"/>
    <property type="match status" value="1"/>
</dbReference>
<evidence type="ECO:0000259" key="21">
    <source>
        <dbReference type="PROSITE" id="PS50113"/>
    </source>
</evidence>
<dbReference type="Pfam" id="PF02518">
    <property type="entry name" value="HATPase_c"/>
    <property type="match status" value="1"/>
</dbReference>
<dbReference type="PROSITE" id="PS50110">
    <property type="entry name" value="RESPONSE_REGULATORY"/>
    <property type="match status" value="1"/>
</dbReference>
<evidence type="ECO:0000256" key="12">
    <source>
        <dbReference type="ARBA" id="ARBA00022989"/>
    </source>
</evidence>
<dbReference type="Pfam" id="PF00497">
    <property type="entry name" value="SBP_bac_3"/>
    <property type="match status" value="1"/>
</dbReference>
<keyword evidence="6 16" id="KW-0597">Phosphoprotein</keyword>
<dbReference type="Gene3D" id="3.30.565.10">
    <property type="entry name" value="Histidine kinase-like ATPase, C-terminal domain"/>
    <property type="match status" value="1"/>
</dbReference>
<dbReference type="EMBL" id="CP040449">
    <property type="protein sequence ID" value="QFI53300.1"/>
    <property type="molecule type" value="Genomic_DNA"/>
</dbReference>
<dbReference type="CDD" id="cd13705">
    <property type="entry name" value="PBP2_BvgS_D1"/>
    <property type="match status" value="1"/>
</dbReference>
<feature type="domain" description="PAS" evidence="20">
    <location>
        <begin position="573"/>
        <end position="615"/>
    </location>
</feature>
<dbReference type="Pfam" id="PF00072">
    <property type="entry name" value="Response_reg"/>
    <property type="match status" value="1"/>
</dbReference>
<dbReference type="SUPFAM" id="SSF47226">
    <property type="entry name" value="Histidine-containing phosphotransfer domain, HPT domain"/>
    <property type="match status" value="1"/>
</dbReference>
<dbReference type="InterPro" id="IPR036641">
    <property type="entry name" value="HPT_dom_sf"/>
</dbReference>
<feature type="modified residue" description="4-aspartylphosphate" evidence="16">
    <location>
        <position position="1007"/>
    </location>
</feature>
<dbReference type="Pfam" id="PF01627">
    <property type="entry name" value="Hpt"/>
    <property type="match status" value="1"/>
</dbReference>
<dbReference type="SUPFAM" id="SSF55874">
    <property type="entry name" value="ATPase domain of HSP90 chaperone/DNA topoisomerase II/histidine kinase"/>
    <property type="match status" value="1"/>
</dbReference>
<dbReference type="CDD" id="cd17546">
    <property type="entry name" value="REC_hyHK_CKI1_RcsC-like"/>
    <property type="match status" value="1"/>
</dbReference>
<dbReference type="CDD" id="cd00130">
    <property type="entry name" value="PAS"/>
    <property type="match status" value="1"/>
</dbReference>
<evidence type="ECO:0000256" key="15">
    <source>
        <dbReference type="PROSITE-ProRule" id="PRU00110"/>
    </source>
</evidence>
<evidence type="ECO:0000259" key="18">
    <source>
        <dbReference type="PROSITE" id="PS50109"/>
    </source>
</evidence>
<dbReference type="SMART" id="SM00062">
    <property type="entry name" value="PBPb"/>
    <property type="match status" value="2"/>
</dbReference>
<dbReference type="Gene3D" id="3.40.190.10">
    <property type="entry name" value="Periplasmic binding protein-like II"/>
    <property type="match status" value="4"/>
</dbReference>
<dbReference type="FunFam" id="3.30.565.10:FF:000010">
    <property type="entry name" value="Sensor histidine kinase RcsC"/>
    <property type="match status" value="1"/>
</dbReference>
<keyword evidence="13" id="KW-0902">Two-component regulatory system</keyword>
<feature type="domain" description="PAC" evidence="21">
    <location>
        <begin position="647"/>
        <end position="699"/>
    </location>
</feature>
<evidence type="ECO:0000313" key="23">
    <source>
        <dbReference type="EMBL" id="QFI53300.1"/>
    </source>
</evidence>
<protein>
    <recommendedName>
        <fullName evidence="3">histidine kinase</fullName>
        <ecNumber evidence="3">2.7.13.3</ecNumber>
    </recommendedName>
</protein>
<dbReference type="PROSITE" id="PS50112">
    <property type="entry name" value="PAS"/>
    <property type="match status" value="1"/>
</dbReference>
<evidence type="ECO:0000259" key="19">
    <source>
        <dbReference type="PROSITE" id="PS50110"/>
    </source>
</evidence>
<dbReference type="InterPro" id="IPR011006">
    <property type="entry name" value="CheY-like_superfamily"/>
</dbReference>
<dbReference type="PROSITE" id="PS50113">
    <property type="entry name" value="PAC"/>
    <property type="match status" value="1"/>
</dbReference>
<dbReference type="Gene3D" id="3.30.450.20">
    <property type="entry name" value="PAS domain"/>
    <property type="match status" value="1"/>
</dbReference>
<dbReference type="InterPro" id="IPR004358">
    <property type="entry name" value="Sig_transdc_His_kin-like_C"/>
</dbReference>
<keyword evidence="8" id="KW-0812">Transmembrane</keyword>
<dbReference type="InterPro" id="IPR049870">
    <property type="entry name" value="BvgS-like_periplasmic1"/>
</dbReference>
<keyword evidence="11" id="KW-0547">Nucleotide-binding</keyword>
<evidence type="ECO:0000256" key="2">
    <source>
        <dbReference type="ARBA" id="ARBA00004429"/>
    </source>
</evidence>
<dbReference type="InterPro" id="IPR036890">
    <property type="entry name" value="HATPase_C_sf"/>
</dbReference>
<evidence type="ECO:0000256" key="10">
    <source>
        <dbReference type="ARBA" id="ARBA00022777"/>
    </source>
</evidence>
<keyword evidence="9 17" id="KW-0732">Signal</keyword>
<evidence type="ECO:0000313" key="24">
    <source>
        <dbReference type="Proteomes" id="UP000594034"/>
    </source>
</evidence>
<proteinExistence type="predicted"/>
<feature type="domain" description="Response regulatory" evidence="19">
    <location>
        <begin position="958"/>
        <end position="1077"/>
    </location>
</feature>
<keyword evidence="24" id="KW-1185">Reference proteome</keyword>
<dbReference type="SMART" id="SM00388">
    <property type="entry name" value="HisKA"/>
    <property type="match status" value="1"/>
</dbReference>
<evidence type="ECO:0000256" key="16">
    <source>
        <dbReference type="PROSITE-ProRule" id="PRU00169"/>
    </source>
</evidence>
<dbReference type="InterPro" id="IPR000700">
    <property type="entry name" value="PAS-assoc_C"/>
</dbReference>
<evidence type="ECO:0000259" key="22">
    <source>
        <dbReference type="PROSITE" id="PS50894"/>
    </source>
</evidence>
<evidence type="ECO:0000256" key="13">
    <source>
        <dbReference type="ARBA" id="ARBA00023012"/>
    </source>
</evidence>
<keyword evidence="14" id="KW-0472">Membrane</keyword>
<dbReference type="CDD" id="cd16922">
    <property type="entry name" value="HATPase_EvgS-ArcB-TorS-like"/>
    <property type="match status" value="1"/>
</dbReference>
<feature type="domain" description="HPt" evidence="22">
    <location>
        <begin position="1103"/>
        <end position="1194"/>
    </location>
</feature>
<evidence type="ECO:0000259" key="20">
    <source>
        <dbReference type="PROSITE" id="PS50112"/>
    </source>
</evidence>
<dbReference type="InterPro" id="IPR003661">
    <property type="entry name" value="HisK_dim/P_dom"/>
</dbReference>
<dbReference type="InterPro" id="IPR000014">
    <property type="entry name" value="PAS"/>
</dbReference>
<comment type="subcellular location">
    <subcellularLocation>
        <location evidence="2">Cell inner membrane</location>
        <topology evidence="2">Multi-pass membrane protein</topology>
    </subcellularLocation>
</comment>
<gene>
    <name evidence="23" type="ORF">FE240_00330</name>
</gene>
<evidence type="ECO:0000256" key="5">
    <source>
        <dbReference type="ARBA" id="ARBA00022519"/>
    </source>
</evidence>
<dbReference type="InterPro" id="IPR003594">
    <property type="entry name" value="HATPase_dom"/>
</dbReference>
<feature type="modified residue" description="Phosphohistidine" evidence="15">
    <location>
        <position position="1142"/>
    </location>
</feature>
<sequence length="1203" mass="132926">MTILKVLYAACMLLVATMAVSVERERETGLMGILSRESLPDTPRQVPTLSEQQRHWLNNKQRLVLAVPRPDSPPMDITLRSCAYEGVTADIIGIVGKSLGVEILAKTFPSRDEAIVAIHRGEADFIGSANTYEVREGLALTLPYIMDEPAIYKNFSVHPEQIKRVAVAESYLPFAEVISYLPGVRVELYPSRYSAMAAAAYGEVDAVLIDMISGNFLTNKFYQDSIQLVRPIYADTEGFSFGVRAGNDTLREILNASLASVTDMHINSVIKRWSGGGLSIQSTRTNLTRQEWQWINAKGTITIAVNKGLPPLSFIDVKGNLHGIAADLFQVIGSKLGVAVQALPVANTHEQIEAVTQGRADAMILTPTPERLQQYVFSRVFTLDPLVYVVNNKNRGVEPEAVLKIGRMASIKGFASSSEIDKAFTIRRQLHFDKIDAALECVAKERCDVAILPLRVAKFFINSEFPDRLHIAGELFGSVPLGAGFAVLPAQKSLVDILDTVVASIPPDELEGLATRWRVSAKQELITWQDVLREFGVFFLVAFLLFTGGLLWSLSLRQQIQRRKEAQAALCYQLKFIEELVDSTPHPIYACDLSGQLILCNGNYAHFLGMEKEEMQRLSLSEVERRWPFMAPLIRAFDQIRQDETAREGDYRIHLPDGGEIDIFHWLQVYRDLSGQVQGVVGGWIDVSERVSLMSELASASLDAQEASRAKSTFLATMSHEIRTPMNAIIGLLELTLRKGALSQEDHSSVSVAYQSAHDLLGLIGDILDISKIESGKLELAPAPHRATELSQSVINVFMASARQKGLTLVMKAQGDHTVMVDPTRFKQVLSNLVSNAIKFTRKGGVELRLTQRRDGPWCHIEVEVTDSGIGISQQDQARLFQPFTQGTQPADEQHSGTGLGLMISRTLCQMMGGDLSLSSEPGQGTTVSASLRLPLVESLPGANAPTVADNPSGRSRQVLIIDDHPANRLLVGQQLAFLGHQVTEVASGAQALQCLAEQRFDIIITDFNMPDVNGLEFAARYRQQEREERRERSTIIGLTADARQEQIQRAIEAGMDDCLFKPVSLDELRACLARHDAGQRYADPAEVADSIQRTLGSLTAGNSDLMRSLMIEFIREADKDLRALAKASSENNSHAFLAHLHRLKGGARIIGANELVAGCGEWEVSPRLPWCMPSVLRQVELLYRQVQDGMLYWLENNCVKAE</sequence>
<dbReference type="Pfam" id="PF00989">
    <property type="entry name" value="PAS"/>
    <property type="match status" value="1"/>
</dbReference>
<evidence type="ECO:0000256" key="11">
    <source>
        <dbReference type="ARBA" id="ARBA00022840"/>
    </source>
</evidence>
<dbReference type="Gene3D" id="1.20.120.160">
    <property type="entry name" value="HPT domain"/>
    <property type="match status" value="1"/>
</dbReference>
<feature type="domain" description="Histidine kinase" evidence="18">
    <location>
        <begin position="717"/>
        <end position="936"/>
    </location>
</feature>
<keyword evidence="12" id="KW-1133">Transmembrane helix</keyword>
<dbReference type="AlphaFoldDB" id="A0A5J6WR40"/>
<dbReference type="SMART" id="SM00091">
    <property type="entry name" value="PAS"/>
    <property type="match status" value="1"/>
</dbReference>
<dbReference type="PROSITE" id="PS50109">
    <property type="entry name" value="HIS_KIN"/>
    <property type="match status" value="1"/>
</dbReference>
<keyword evidence="5" id="KW-0997">Cell inner membrane</keyword>
<dbReference type="SUPFAM" id="SSF52172">
    <property type="entry name" value="CheY-like"/>
    <property type="match status" value="1"/>
</dbReference>
<dbReference type="InterPro" id="IPR036097">
    <property type="entry name" value="HisK_dim/P_sf"/>
</dbReference>
<evidence type="ECO:0000256" key="6">
    <source>
        <dbReference type="ARBA" id="ARBA00022553"/>
    </source>
</evidence>
<dbReference type="Gene3D" id="3.40.50.2300">
    <property type="match status" value="1"/>
</dbReference>
<dbReference type="GO" id="GO:0006355">
    <property type="term" value="P:regulation of DNA-templated transcription"/>
    <property type="evidence" value="ECO:0007669"/>
    <property type="project" value="InterPro"/>
</dbReference>
<name>A0A5J6WR40_9GAMM</name>
<evidence type="ECO:0000256" key="7">
    <source>
        <dbReference type="ARBA" id="ARBA00022679"/>
    </source>
</evidence>
<dbReference type="PANTHER" id="PTHR43047">
    <property type="entry name" value="TWO-COMPONENT HISTIDINE PROTEIN KINASE"/>
    <property type="match status" value="1"/>
</dbReference>
<dbReference type="InterPro" id="IPR005467">
    <property type="entry name" value="His_kinase_dom"/>
</dbReference>
<dbReference type="Pfam" id="PF00512">
    <property type="entry name" value="HisKA"/>
    <property type="match status" value="1"/>
</dbReference>
<dbReference type="GO" id="GO:0005886">
    <property type="term" value="C:plasma membrane"/>
    <property type="evidence" value="ECO:0007669"/>
    <property type="project" value="UniProtKB-SubCell"/>
</dbReference>
<dbReference type="CDD" id="cd00088">
    <property type="entry name" value="HPT"/>
    <property type="match status" value="1"/>
</dbReference>
<dbReference type="PROSITE" id="PS50894">
    <property type="entry name" value="HPT"/>
    <property type="match status" value="1"/>
</dbReference>
<accession>A0A5J6WR40</accession>
<dbReference type="PRINTS" id="PR00344">
    <property type="entry name" value="BCTRLSENSOR"/>
</dbReference>
<feature type="signal peptide" evidence="17">
    <location>
        <begin position="1"/>
        <end position="21"/>
    </location>
</feature>
<evidence type="ECO:0000256" key="3">
    <source>
        <dbReference type="ARBA" id="ARBA00012438"/>
    </source>
</evidence>
<dbReference type="InterPro" id="IPR001789">
    <property type="entry name" value="Sig_transdc_resp-reg_receiver"/>
</dbReference>
<keyword evidence="11" id="KW-0067">ATP-binding</keyword>
<organism evidence="23 24">
    <name type="scientific">Aeromonas simiae</name>
    <dbReference type="NCBI Taxonomy" id="218936"/>
    <lineage>
        <taxon>Bacteria</taxon>
        <taxon>Pseudomonadati</taxon>
        <taxon>Pseudomonadota</taxon>
        <taxon>Gammaproteobacteria</taxon>
        <taxon>Aeromonadales</taxon>
        <taxon>Aeromonadaceae</taxon>
        <taxon>Aeromonas</taxon>
    </lineage>
</organism>
<dbReference type="SUPFAM" id="SSF53850">
    <property type="entry name" value="Periplasmic binding protein-like II"/>
    <property type="match status" value="2"/>
</dbReference>
<comment type="catalytic activity">
    <reaction evidence="1">
        <text>ATP + protein L-histidine = ADP + protein N-phospho-L-histidine.</text>
        <dbReference type="EC" id="2.7.13.3"/>
    </reaction>
</comment>
<dbReference type="SUPFAM" id="SSF47384">
    <property type="entry name" value="Homodimeric domain of signal transducing histidine kinase"/>
    <property type="match status" value="1"/>
</dbReference>
<evidence type="ECO:0000256" key="4">
    <source>
        <dbReference type="ARBA" id="ARBA00022475"/>
    </source>
</evidence>
<feature type="chain" id="PRO_5023895646" description="histidine kinase" evidence="17">
    <location>
        <begin position="22"/>
        <end position="1203"/>
    </location>
</feature>
<dbReference type="PANTHER" id="PTHR43047:SF72">
    <property type="entry name" value="OSMOSENSING HISTIDINE PROTEIN KINASE SLN1"/>
    <property type="match status" value="1"/>
</dbReference>
<dbReference type="EC" id="2.7.13.3" evidence="3"/>
<evidence type="ECO:0000256" key="8">
    <source>
        <dbReference type="ARBA" id="ARBA00022692"/>
    </source>
</evidence>
<evidence type="ECO:0000256" key="1">
    <source>
        <dbReference type="ARBA" id="ARBA00000085"/>
    </source>
</evidence>
<dbReference type="InterPro" id="IPR013767">
    <property type="entry name" value="PAS_fold"/>
</dbReference>